<dbReference type="Proteomes" id="UP000435036">
    <property type="component" value="Unassembled WGS sequence"/>
</dbReference>
<dbReference type="AlphaFoldDB" id="A0A6N8L0H6"/>
<feature type="domain" description="Endonuclease/exonuclease/phosphatase" evidence="2">
    <location>
        <begin position="57"/>
        <end position="264"/>
    </location>
</feature>
<dbReference type="EMBL" id="WSQA01000011">
    <property type="protein sequence ID" value="MVZ63245.1"/>
    <property type="molecule type" value="Genomic_DNA"/>
</dbReference>
<comment type="caution">
    <text evidence="3">The sequence shown here is derived from an EMBL/GenBank/DDBJ whole genome shotgun (WGS) entry which is preliminary data.</text>
</comment>
<name>A0A6N8L0H6_9SPHI</name>
<evidence type="ECO:0000313" key="4">
    <source>
        <dbReference type="Proteomes" id="UP000435036"/>
    </source>
</evidence>
<dbReference type="Pfam" id="PF03372">
    <property type="entry name" value="Exo_endo_phos"/>
    <property type="match status" value="1"/>
</dbReference>
<dbReference type="InterPro" id="IPR051916">
    <property type="entry name" value="GPI-anchor_lipid_remodeler"/>
</dbReference>
<keyword evidence="4" id="KW-1185">Reference proteome</keyword>
<protein>
    <submittedName>
        <fullName evidence="3">Endonuclease</fullName>
    </submittedName>
</protein>
<dbReference type="PANTHER" id="PTHR14859:SF15">
    <property type="entry name" value="ENDONUCLEASE_EXONUCLEASE_PHOSPHATASE DOMAIN-CONTAINING PROTEIN"/>
    <property type="match status" value="1"/>
</dbReference>
<evidence type="ECO:0000256" key="1">
    <source>
        <dbReference type="SAM" id="SignalP"/>
    </source>
</evidence>
<feature type="signal peptide" evidence="1">
    <location>
        <begin position="1"/>
        <end position="29"/>
    </location>
</feature>
<dbReference type="SUPFAM" id="SSF56219">
    <property type="entry name" value="DNase I-like"/>
    <property type="match status" value="1"/>
</dbReference>
<dbReference type="Gene3D" id="3.60.10.10">
    <property type="entry name" value="Endonuclease/exonuclease/phosphatase"/>
    <property type="match status" value="1"/>
</dbReference>
<feature type="chain" id="PRO_5026963201" evidence="1">
    <location>
        <begin position="30"/>
        <end position="274"/>
    </location>
</feature>
<dbReference type="GO" id="GO:0016020">
    <property type="term" value="C:membrane"/>
    <property type="evidence" value="ECO:0007669"/>
    <property type="project" value="GOC"/>
</dbReference>
<accession>A0A6N8L0H6</accession>
<evidence type="ECO:0000313" key="3">
    <source>
        <dbReference type="EMBL" id="MVZ63245.1"/>
    </source>
</evidence>
<organism evidence="3 4">
    <name type="scientific">Sphingobacterium humi</name>
    <dbReference type="NCBI Taxonomy" id="1796905"/>
    <lineage>
        <taxon>Bacteria</taxon>
        <taxon>Pseudomonadati</taxon>
        <taxon>Bacteroidota</taxon>
        <taxon>Sphingobacteriia</taxon>
        <taxon>Sphingobacteriales</taxon>
        <taxon>Sphingobacteriaceae</taxon>
        <taxon>Sphingobacterium</taxon>
    </lineage>
</organism>
<evidence type="ECO:0000259" key="2">
    <source>
        <dbReference type="Pfam" id="PF03372"/>
    </source>
</evidence>
<dbReference type="GO" id="GO:0006506">
    <property type="term" value="P:GPI anchor biosynthetic process"/>
    <property type="evidence" value="ECO:0007669"/>
    <property type="project" value="TreeGrafter"/>
</dbReference>
<dbReference type="PANTHER" id="PTHR14859">
    <property type="entry name" value="CALCOFLUOR WHITE HYPERSENSITIVE PROTEIN PRECURSOR"/>
    <property type="match status" value="1"/>
</dbReference>
<dbReference type="InterPro" id="IPR036691">
    <property type="entry name" value="Endo/exonu/phosph_ase_sf"/>
</dbReference>
<dbReference type="InterPro" id="IPR005135">
    <property type="entry name" value="Endo/exonuclease/phosphatase"/>
</dbReference>
<gene>
    <name evidence="3" type="ORF">GQF63_14515</name>
</gene>
<keyword evidence="3" id="KW-0255">Endonuclease</keyword>
<proteinExistence type="predicted"/>
<reference evidence="3 4" key="1">
    <citation type="submission" date="2019-12" db="EMBL/GenBank/DDBJ databases">
        <authorList>
            <person name="Dong K."/>
        </authorList>
    </citation>
    <scope>NUCLEOTIDE SEQUENCE [LARGE SCALE GENOMIC DNA]</scope>
    <source>
        <strain evidence="3 4">JCM 31225</strain>
    </source>
</reference>
<keyword evidence="1" id="KW-0732">Signal</keyword>
<keyword evidence="3" id="KW-0540">Nuclease</keyword>
<sequence>MKMKAIKILWLLLLAVCLMPLGCASKKEAGQKKTIRVMSYNIHIASPPSIKPDFSFTDLDAVADVINREKADLVSLQEVDKYTARSGKQSHQSKDLGERTKMHDHFADAVDRSEGIQGNAILSKFPFVKTESFKLPVPANSKGETRSLALGVVNIEGKEVVFISVHLDHISDETRGYQVNQILGILEKYKDDPIIFTGDLNMQPGNQVLKVLEKYLIIANTSLPTFPSVRPDKTIDYILFNQKLLDNFEVGKFFTVDEKYASDHIPLVVDLTVK</sequence>
<keyword evidence="3" id="KW-0378">Hydrolase</keyword>
<dbReference type="GO" id="GO:0004519">
    <property type="term" value="F:endonuclease activity"/>
    <property type="evidence" value="ECO:0007669"/>
    <property type="project" value="UniProtKB-KW"/>
</dbReference>